<organism evidence="1">
    <name type="scientific">Brucella pinnipedialis M292/94/1</name>
    <dbReference type="NCBI Taxonomy" id="520462"/>
    <lineage>
        <taxon>Bacteria</taxon>
        <taxon>Pseudomonadati</taxon>
        <taxon>Pseudomonadota</taxon>
        <taxon>Alphaproteobacteria</taxon>
        <taxon>Hyphomicrobiales</taxon>
        <taxon>Brucellaceae</taxon>
        <taxon>Brucella/Ochrobactrum group</taxon>
        <taxon>Brucella</taxon>
    </lineage>
</organism>
<reference evidence="1" key="1">
    <citation type="submission" date="2009-01" db="EMBL/GenBank/DDBJ databases">
        <title>The Genome Sequence of Brucella pinnipedialis M292/94/1.</title>
        <authorList>
            <consortium name="The Broad Institute Genome Sequencing Platform"/>
            <person name="Ward D."/>
            <person name="Young S.K."/>
            <person name="Kodira C.D."/>
            <person name="Zeng Q."/>
            <person name="Koehrsen M."/>
            <person name="Alvarado L."/>
            <person name="Berlin A."/>
            <person name="Borenstein D."/>
            <person name="Chen Z."/>
            <person name="Engels R."/>
            <person name="Freedman E."/>
            <person name="Gellesch M."/>
            <person name="Goldberg J."/>
            <person name="Griggs A."/>
            <person name="Gujja S."/>
            <person name="Heiman D."/>
            <person name="Hepburn T."/>
            <person name="Howarth C."/>
            <person name="Jen D."/>
            <person name="Larson L."/>
            <person name="Lewis B."/>
            <person name="Mehta T."/>
            <person name="Park D."/>
            <person name="Pearson M."/>
            <person name="Roberts A."/>
            <person name="Saif S."/>
            <person name="Shea T."/>
            <person name="Shenoy N."/>
            <person name="Sisk P."/>
            <person name="Stolte C."/>
            <person name="Sykes S."/>
            <person name="Walk T."/>
            <person name="White J."/>
            <person name="Yandava C."/>
            <person name="Whatmore A.M."/>
            <person name="Perrett L.L."/>
            <person name="O'Callaghan D."/>
            <person name="Nusbaum C."/>
            <person name="Galagan J."/>
            <person name="Birren B."/>
        </authorList>
    </citation>
    <scope>NUCLEOTIDE SEQUENCE [LARGE SCALE GENOMIC DNA]</scope>
    <source>
        <strain evidence="1">M292/94/1</strain>
    </source>
</reference>
<name>A0A0E1X1E8_9HYPH</name>
<gene>
    <name evidence="1" type="ORF">BALG_00963</name>
</gene>
<dbReference type="AlphaFoldDB" id="A0A0E1X1E8"/>
<dbReference type="EMBL" id="EQ999546">
    <property type="protein sequence ID" value="EEZ30843.1"/>
    <property type="molecule type" value="Genomic_DNA"/>
</dbReference>
<dbReference type="HOGENOM" id="CLU_2822675_0_0_5"/>
<protein>
    <submittedName>
        <fullName evidence="1">Uncharacterized protein</fullName>
    </submittedName>
</protein>
<accession>A0A0E1X1E8</accession>
<proteinExistence type="predicted"/>
<evidence type="ECO:0000313" key="1">
    <source>
        <dbReference type="EMBL" id="EEZ30843.1"/>
    </source>
</evidence>
<sequence length="72" mass="7854">MKNDTIVSLLFPLSCETNMAKTAILPGHTIQICVNVNKSVTKQSLPVFPANIKKQVASAIPILLTKGHARLW</sequence>
<dbReference type="Proteomes" id="UP000004659">
    <property type="component" value="Unassembled WGS sequence"/>
</dbReference>